<proteinExistence type="predicted"/>
<keyword evidence="1" id="KW-1133">Transmembrane helix</keyword>
<evidence type="ECO:0000313" key="2">
    <source>
        <dbReference type="EMBL" id="JAD49724.1"/>
    </source>
</evidence>
<feature type="transmembrane region" description="Helical" evidence="1">
    <location>
        <begin position="27"/>
        <end position="48"/>
    </location>
</feature>
<keyword evidence="1" id="KW-0472">Membrane</keyword>
<evidence type="ECO:0000256" key="1">
    <source>
        <dbReference type="SAM" id="Phobius"/>
    </source>
</evidence>
<reference evidence="2" key="1">
    <citation type="submission" date="2014-09" db="EMBL/GenBank/DDBJ databases">
        <authorList>
            <person name="Magalhaes I.L.F."/>
            <person name="Oliveira U."/>
            <person name="Santos F.R."/>
            <person name="Vidigal T.H.D.A."/>
            <person name="Brescovit A.D."/>
            <person name="Santos A.J."/>
        </authorList>
    </citation>
    <scope>NUCLEOTIDE SEQUENCE</scope>
    <source>
        <tissue evidence="2">Shoot tissue taken approximately 20 cm above the soil surface</tissue>
    </source>
</reference>
<protein>
    <submittedName>
        <fullName evidence="2">Uncharacterized protein</fullName>
    </submittedName>
</protein>
<feature type="transmembrane region" description="Helical" evidence="1">
    <location>
        <begin position="60"/>
        <end position="83"/>
    </location>
</feature>
<dbReference type="AlphaFoldDB" id="A0A0A9ADL4"/>
<dbReference type="EMBL" id="GBRH01248171">
    <property type="protein sequence ID" value="JAD49724.1"/>
    <property type="molecule type" value="Transcribed_RNA"/>
</dbReference>
<organism evidence="2">
    <name type="scientific">Arundo donax</name>
    <name type="common">Giant reed</name>
    <name type="synonym">Donax arundinaceus</name>
    <dbReference type="NCBI Taxonomy" id="35708"/>
    <lineage>
        <taxon>Eukaryota</taxon>
        <taxon>Viridiplantae</taxon>
        <taxon>Streptophyta</taxon>
        <taxon>Embryophyta</taxon>
        <taxon>Tracheophyta</taxon>
        <taxon>Spermatophyta</taxon>
        <taxon>Magnoliopsida</taxon>
        <taxon>Liliopsida</taxon>
        <taxon>Poales</taxon>
        <taxon>Poaceae</taxon>
        <taxon>PACMAD clade</taxon>
        <taxon>Arundinoideae</taxon>
        <taxon>Arundineae</taxon>
        <taxon>Arundo</taxon>
    </lineage>
</organism>
<accession>A0A0A9ADL4</accession>
<name>A0A0A9ADL4_ARUDO</name>
<sequence>MHPLLFLEHCVWFFPPPYCTVRVTRRLHFYLFGYIRCHIPLLMLAIVSHLRLRTLTGPHILLPNSICDWCSLLFTVVVMHLILTE</sequence>
<reference evidence="2" key="2">
    <citation type="journal article" date="2015" name="Data Brief">
        <title>Shoot transcriptome of the giant reed, Arundo donax.</title>
        <authorList>
            <person name="Barrero R.A."/>
            <person name="Guerrero F.D."/>
            <person name="Moolhuijzen P."/>
            <person name="Goolsby J.A."/>
            <person name="Tidwell J."/>
            <person name="Bellgard S.E."/>
            <person name="Bellgard M.I."/>
        </authorList>
    </citation>
    <scope>NUCLEOTIDE SEQUENCE</scope>
    <source>
        <tissue evidence="2">Shoot tissue taken approximately 20 cm above the soil surface</tissue>
    </source>
</reference>
<keyword evidence="1" id="KW-0812">Transmembrane</keyword>